<sequence>MLAQQSLGASVCLRCRLVLARRRVGTHSLPSTFPARSFSATIRDRDAFDRAEKLPFIRKVDTTTTRKGRNASDQDAPDHNGSDQNRERVRGRKGKRVKETSAPLQKLRLGTQSEVLILRDVLDNTPNATQIEEEEVEKLSQEKRREIYDGLRKAIERERAVSGQEEVNEQIEMLRPSVYDRSMTREQMNKIKKALKLAFNIPQLRRYAAIVQGSVKLDAFDTSGDAIHLKTQIKKSGWRQGLTKITERLPEMEEVLPVLEKSTKAQLLDRIIRHVWDVSIVEEQEAVGEMELQIEPWQLRLLSERRDKQSRLDMIGSRCVATLDVYGPDSVVRIIGNRESADRAATEVEASIENMDQFSVSLKPFASMVESLEDLFTPRQIEIVSRLSGTIISNMGDALLIQSLDKSISKDAQRMLLAMLDLPSRAEGTVLAKDEGEGVLQVVTGTALPFRQRDKGYGRLAFPVARELISENKQDEHDEQDEAFMKRITSSIMKWNGPRRPEREEGLQEFEEPEVEEDTVKSAWSDSSITEIFAEYGNILHPPVEMGSSLSSVPVSSLVSDTDREPRTFLHTLPGFSPLLKEISTYARASKNSFDAQARIPHGLLFRFIPSPWQAEDISVVKDLPVADMRIVVDQNGNPKFQGLSLTLKERTTEVLLPSKAVDVRFERRESLWRESTFADKAIRSYLYTIKMGQGTDRKIRALPFLKLSIPAWTVNNPEKWSEKFLMRQTPRGEEFRVNYLLYGIEHRQIIRFDQPNDEYRVTYSSVEAGKVRGRRGELRLRFKTPEQTPTTDDLTAELEERVQRLVEKGLAMANTIDDAANNRLTSVPVIRRYTPANQMYDGVKRITGAELEASREGVESEGVDGVEGVDDLDAQEVDAQDAQDVPQVEEDVEVMEAQDVNAMGNAQDMVEIPDEVEDASEVQDALSDLEQKGKD</sequence>
<evidence type="ECO:0000256" key="1">
    <source>
        <dbReference type="SAM" id="MobiDB-lite"/>
    </source>
</evidence>
<dbReference type="Pfam" id="PF20776">
    <property type="entry name" value="SLS1_N"/>
    <property type="match status" value="1"/>
</dbReference>
<dbReference type="Pfam" id="PF20778">
    <property type="entry name" value="SLS1_C"/>
    <property type="match status" value="1"/>
</dbReference>
<feature type="domain" description="SLS1 N-terminal" evidence="2">
    <location>
        <begin position="163"/>
        <end position="280"/>
    </location>
</feature>
<organism evidence="4 5">
    <name type="scientific">Aplosporella prunicola CBS 121167</name>
    <dbReference type="NCBI Taxonomy" id="1176127"/>
    <lineage>
        <taxon>Eukaryota</taxon>
        <taxon>Fungi</taxon>
        <taxon>Dikarya</taxon>
        <taxon>Ascomycota</taxon>
        <taxon>Pezizomycotina</taxon>
        <taxon>Dothideomycetes</taxon>
        <taxon>Dothideomycetes incertae sedis</taxon>
        <taxon>Botryosphaeriales</taxon>
        <taxon>Aplosporellaceae</taxon>
        <taxon>Aplosporella</taxon>
    </lineage>
</organism>
<dbReference type="EMBL" id="ML995492">
    <property type="protein sequence ID" value="KAF2139524.1"/>
    <property type="molecule type" value="Genomic_DNA"/>
</dbReference>
<reference evidence="4" key="1">
    <citation type="journal article" date="2020" name="Stud. Mycol.">
        <title>101 Dothideomycetes genomes: a test case for predicting lifestyles and emergence of pathogens.</title>
        <authorList>
            <person name="Haridas S."/>
            <person name="Albert R."/>
            <person name="Binder M."/>
            <person name="Bloem J."/>
            <person name="Labutti K."/>
            <person name="Salamov A."/>
            <person name="Andreopoulos B."/>
            <person name="Baker S."/>
            <person name="Barry K."/>
            <person name="Bills G."/>
            <person name="Bluhm B."/>
            <person name="Cannon C."/>
            <person name="Castanera R."/>
            <person name="Culley D."/>
            <person name="Daum C."/>
            <person name="Ezra D."/>
            <person name="Gonzalez J."/>
            <person name="Henrissat B."/>
            <person name="Kuo A."/>
            <person name="Liang C."/>
            <person name="Lipzen A."/>
            <person name="Lutzoni F."/>
            <person name="Magnuson J."/>
            <person name="Mondo S."/>
            <person name="Nolan M."/>
            <person name="Ohm R."/>
            <person name="Pangilinan J."/>
            <person name="Park H.-J."/>
            <person name="Ramirez L."/>
            <person name="Alfaro M."/>
            <person name="Sun H."/>
            <person name="Tritt A."/>
            <person name="Yoshinaga Y."/>
            <person name="Zwiers L.-H."/>
            <person name="Turgeon B."/>
            <person name="Goodwin S."/>
            <person name="Spatafora J."/>
            <person name="Crous P."/>
            <person name="Grigoriev I."/>
        </authorList>
    </citation>
    <scope>NUCLEOTIDE SEQUENCE</scope>
    <source>
        <strain evidence="4">CBS 121167</strain>
    </source>
</reference>
<dbReference type="InterPro" id="IPR048401">
    <property type="entry name" value="SLS1_C"/>
</dbReference>
<accession>A0A6A6B8L0</accession>
<feature type="region of interest" description="Disordered" evidence="1">
    <location>
        <begin position="59"/>
        <end position="102"/>
    </location>
</feature>
<dbReference type="Proteomes" id="UP000799438">
    <property type="component" value="Unassembled WGS sequence"/>
</dbReference>
<evidence type="ECO:0000313" key="4">
    <source>
        <dbReference type="EMBL" id="KAF2139524.1"/>
    </source>
</evidence>
<dbReference type="GeneID" id="54303840"/>
<dbReference type="PANTHER" id="PTHR37919:SF2">
    <property type="entry name" value="EXPERA DOMAIN-CONTAINING PROTEIN"/>
    <property type="match status" value="1"/>
</dbReference>
<gene>
    <name evidence="4" type="ORF">K452DRAFT_360318</name>
</gene>
<dbReference type="InterPro" id="IPR048400">
    <property type="entry name" value="SLS1_N"/>
</dbReference>
<evidence type="ECO:0000313" key="5">
    <source>
        <dbReference type="Proteomes" id="UP000799438"/>
    </source>
</evidence>
<proteinExistence type="predicted"/>
<feature type="region of interest" description="Disordered" evidence="1">
    <location>
        <begin position="496"/>
        <end position="516"/>
    </location>
</feature>
<evidence type="ECO:0000259" key="3">
    <source>
        <dbReference type="Pfam" id="PF20778"/>
    </source>
</evidence>
<dbReference type="RefSeq" id="XP_033395237.1">
    <property type="nucleotide sequence ID" value="XM_033546334.1"/>
</dbReference>
<keyword evidence="5" id="KW-1185">Reference proteome</keyword>
<feature type="domain" description="SLS1 C-terminal" evidence="3">
    <location>
        <begin position="447"/>
        <end position="794"/>
    </location>
</feature>
<feature type="compositionally biased region" description="Acidic residues" evidence="1">
    <location>
        <begin position="507"/>
        <end position="516"/>
    </location>
</feature>
<name>A0A6A6B8L0_9PEZI</name>
<feature type="region of interest" description="Disordered" evidence="1">
    <location>
        <begin position="917"/>
        <end position="936"/>
    </location>
</feature>
<feature type="compositionally biased region" description="Basic and acidic residues" evidence="1">
    <location>
        <begin position="70"/>
        <end position="88"/>
    </location>
</feature>
<dbReference type="PANTHER" id="PTHR37919">
    <property type="entry name" value="PROTEIN CBG05606"/>
    <property type="match status" value="1"/>
</dbReference>
<dbReference type="OrthoDB" id="5392646at2759"/>
<protein>
    <submittedName>
        <fullName evidence="4">Uncharacterized protein</fullName>
    </submittedName>
</protein>
<evidence type="ECO:0000259" key="2">
    <source>
        <dbReference type="Pfam" id="PF20776"/>
    </source>
</evidence>
<dbReference type="AlphaFoldDB" id="A0A6A6B8L0"/>